<dbReference type="AlphaFoldDB" id="K0SBU1"/>
<dbReference type="Proteomes" id="UP000266841">
    <property type="component" value="Unassembled WGS sequence"/>
</dbReference>
<evidence type="ECO:0000256" key="3">
    <source>
        <dbReference type="SAM" id="SignalP"/>
    </source>
</evidence>
<organism evidence="4 5">
    <name type="scientific">Thalassiosira oceanica</name>
    <name type="common">Marine diatom</name>
    <dbReference type="NCBI Taxonomy" id="159749"/>
    <lineage>
        <taxon>Eukaryota</taxon>
        <taxon>Sar</taxon>
        <taxon>Stramenopiles</taxon>
        <taxon>Ochrophyta</taxon>
        <taxon>Bacillariophyta</taxon>
        <taxon>Coscinodiscophyceae</taxon>
        <taxon>Thalassiosirophycidae</taxon>
        <taxon>Thalassiosirales</taxon>
        <taxon>Thalassiosiraceae</taxon>
        <taxon>Thalassiosira</taxon>
    </lineage>
</organism>
<dbReference type="PRINTS" id="PR01217">
    <property type="entry name" value="PRICHEXTENSN"/>
</dbReference>
<protein>
    <submittedName>
        <fullName evidence="4">Uncharacterized protein</fullName>
    </submittedName>
</protein>
<feature type="region of interest" description="Disordered" evidence="1">
    <location>
        <begin position="175"/>
        <end position="206"/>
    </location>
</feature>
<feature type="chain" id="PRO_5003837033" evidence="3">
    <location>
        <begin position="19"/>
        <end position="278"/>
    </location>
</feature>
<gene>
    <name evidence="4" type="ORF">THAOC_16976</name>
</gene>
<evidence type="ECO:0000256" key="1">
    <source>
        <dbReference type="SAM" id="MobiDB-lite"/>
    </source>
</evidence>
<keyword evidence="3" id="KW-0732">Signal</keyword>
<feature type="transmembrane region" description="Helical" evidence="2">
    <location>
        <begin position="258"/>
        <end position="276"/>
    </location>
</feature>
<reference evidence="4 5" key="1">
    <citation type="journal article" date="2012" name="Genome Biol.">
        <title>Genome and low-iron response of an oceanic diatom adapted to chronic iron limitation.</title>
        <authorList>
            <person name="Lommer M."/>
            <person name="Specht M."/>
            <person name="Roy A.S."/>
            <person name="Kraemer L."/>
            <person name="Andreson R."/>
            <person name="Gutowska M.A."/>
            <person name="Wolf J."/>
            <person name="Bergner S.V."/>
            <person name="Schilhabel M.B."/>
            <person name="Klostermeier U.C."/>
            <person name="Beiko R.G."/>
            <person name="Rosenstiel P."/>
            <person name="Hippler M."/>
            <person name="Laroche J."/>
        </authorList>
    </citation>
    <scope>NUCLEOTIDE SEQUENCE [LARGE SCALE GENOMIC DNA]</scope>
    <source>
        <strain evidence="4 5">CCMP1005</strain>
    </source>
</reference>
<name>K0SBU1_THAOC</name>
<comment type="caution">
    <text evidence="4">The sequence shown here is derived from an EMBL/GenBank/DDBJ whole genome shotgun (WGS) entry which is preliminary data.</text>
</comment>
<feature type="compositionally biased region" description="Polar residues" evidence="1">
    <location>
        <begin position="69"/>
        <end position="95"/>
    </location>
</feature>
<keyword evidence="2" id="KW-0472">Membrane</keyword>
<evidence type="ECO:0000313" key="5">
    <source>
        <dbReference type="Proteomes" id="UP000266841"/>
    </source>
</evidence>
<dbReference type="EMBL" id="AGNL01018902">
    <property type="protein sequence ID" value="EJK62414.1"/>
    <property type="molecule type" value="Genomic_DNA"/>
</dbReference>
<feature type="signal peptide" evidence="3">
    <location>
        <begin position="1"/>
        <end position="18"/>
    </location>
</feature>
<feature type="region of interest" description="Disordered" evidence="1">
    <location>
        <begin position="36"/>
        <end position="145"/>
    </location>
</feature>
<evidence type="ECO:0000313" key="4">
    <source>
        <dbReference type="EMBL" id="EJK62414.1"/>
    </source>
</evidence>
<proteinExistence type="predicted"/>
<keyword evidence="5" id="KW-1185">Reference proteome</keyword>
<keyword evidence="2" id="KW-1133">Transmembrane helix</keyword>
<accession>K0SBU1</accession>
<sequence length="278" mass="28962">MTRLALALCVFLVASANARPRRKRIFKVYSRDEIGDSNGSLERLTGGRGLQKNKKNKDGDMASAWESMPSLSPIVSPTDEPTSMEPSGSPTTSYPTKCKGKDCTDAPTLPPPTYSPSTTSPTKCKGKGCTDAPTLPPNSDTTEPSLAPAAAKIETASPTLPPVATDSPIAAAIVTASPNSPAPTPAPQRQIPNEETGEEDTTVTTSTVVTEVSLTTEAAVEEIEEIITTDAPAPPPQEQAVVFSPAETSEPLPPTAGAMIHATTLAFIALTITLFFSA</sequence>
<evidence type="ECO:0000256" key="2">
    <source>
        <dbReference type="SAM" id="Phobius"/>
    </source>
</evidence>
<keyword evidence="2" id="KW-0812">Transmembrane</keyword>